<keyword evidence="14" id="KW-1185">Reference proteome</keyword>
<evidence type="ECO:0000256" key="9">
    <source>
        <dbReference type="ARBA" id="ARBA00023136"/>
    </source>
</evidence>
<dbReference type="SUPFAM" id="SSF81653">
    <property type="entry name" value="Calcium ATPase, transduction domain A"/>
    <property type="match status" value="1"/>
</dbReference>
<dbReference type="Proteomes" id="UP000586918">
    <property type="component" value="Unassembled WGS sequence"/>
</dbReference>
<keyword evidence="9 11" id="KW-0472">Membrane</keyword>
<keyword evidence="8 11" id="KW-1133">Transmembrane helix</keyword>
<dbReference type="PANTHER" id="PTHR43294">
    <property type="entry name" value="SODIUM/POTASSIUM-TRANSPORTING ATPASE SUBUNIT ALPHA"/>
    <property type="match status" value="1"/>
</dbReference>
<keyword evidence="7" id="KW-1278">Translocase</keyword>
<feature type="transmembrane region" description="Helical" evidence="11">
    <location>
        <begin position="806"/>
        <end position="827"/>
    </location>
</feature>
<gene>
    <name evidence="13" type="ORF">HF519_05720</name>
</gene>
<dbReference type="InterPro" id="IPR008250">
    <property type="entry name" value="ATPase_P-typ_transduc_dom_A_sf"/>
</dbReference>
<feature type="transmembrane region" description="Helical" evidence="11">
    <location>
        <begin position="209"/>
        <end position="234"/>
    </location>
</feature>
<dbReference type="PRINTS" id="PR00121">
    <property type="entry name" value="NAKATPASE"/>
</dbReference>
<dbReference type="PRINTS" id="PR00119">
    <property type="entry name" value="CATATPASE"/>
</dbReference>
<evidence type="ECO:0000313" key="14">
    <source>
        <dbReference type="Proteomes" id="UP000586918"/>
    </source>
</evidence>
<proteinExistence type="inferred from homology"/>
<evidence type="ECO:0000256" key="2">
    <source>
        <dbReference type="ARBA" id="ARBA00005675"/>
    </source>
</evidence>
<sequence length="870" mass="90301">MSTTTLTPTGLSSEEARERLAADGPNTLPVSRPPSPLLLLLRQLTHFFALMLWAAAGLAVFAGMPQLGVAIVVVVVVNGLFAFAQEYRADRAGQRLRELLPVRAAVRRDGRRQVVPATELVRGDVVLLDAGDRISADLHLERVDGLAVDESTLTGESAPARPEKGVTAYAGTFVAQGEATAVVIATGAGTRLAGIASMTRRTHRPPGPLAVRLGQVVRIVALVAVALGVTFFGISQLLGMHLTEGFLLAVGVTVALVPEGLLPTVTLSLARAAHTMAAQHALVRRLESVETLGSTTVICTDKTGTLTRNEMSVVRVWTPDGAATVQGSGYRPDGAVTAATAEATRAVADLAAAATRCATGRAVERDGAWTPMGDPMEVALHVLALRCGLDPDADEVARPELRRVTFDPARRRSLVVVGDRRTAFVAINGAPDAVLPLCGDDPRLLAEATAEIERMGRRGLRVLAVAAGPLAGGAAEADLPVEQLESGLRLLGLVGLQDPPREGVADAVAACRAAHIQLAMVTGDHPSTGRAIAEQVNLALPDSPVLIAAELPDDEEALGAVIDVDGLVIARAAPEDKLRIARALRRRGHVVAMTGDGVNDGPALREADIGVAMGRSGTDVAREAADLVLLDDHFATIVTAVRYGRATFANIRRFLTYHLTDNVAEVAPFLLWALSGGGVPPALGVLQVLALDIGTDLLPALALGAEPPSRGALSGPARTGRLIDRRVLGRAFGVLGPVEAAVELGAFIIVLSIGGWSWGAPASSALLAIASGTAFTAVVLGQLANAFACRSEHRPVGRWSWRGNPLLLGAVAVELVLLAGFLGLPPIPQLLGGSVPTPLGWALAALAVPAVLLADAAHKRLTRGGRESSS</sequence>
<dbReference type="GO" id="GO:0005886">
    <property type="term" value="C:plasma membrane"/>
    <property type="evidence" value="ECO:0007669"/>
    <property type="project" value="UniProtKB-SubCell"/>
</dbReference>
<dbReference type="Pfam" id="PF13246">
    <property type="entry name" value="Cation_ATPase"/>
    <property type="match status" value="1"/>
</dbReference>
<dbReference type="NCBIfam" id="TIGR01494">
    <property type="entry name" value="ATPase_P-type"/>
    <property type="match status" value="2"/>
</dbReference>
<dbReference type="InterPro" id="IPR006068">
    <property type="entry name" value="ATPase_P-typ_cation-transptr_C"/>
</dbReference>
<comment type="catalytic activity">
    <reaction evidence="10">
        <text>ATP + H2O = ADP + phosphate + H(+)</text>
        <dbReference type="Rhea" id="RHEA:13065"/>
        <dbReference type="ChEBI" id="CHEBI:15377"/>
        <dbReference type="ChEBI" id="CHEBI:15378"/>
        <dbReference type="ChEBI" id="CHEBI:30616"/>
        <dbReference type="ChEBI" id="CHEBI:43474"/>
        <dbReference type="ChEBI" id="CHEBI:456216"/>
    </reaction>
</comment>
<dbReference type="InterPro" id="IPR023214">
    <property type="entry name" value="HAD_sf"/>
</dbReference>
<feature type="transmembrane region" description="Helical" evidence="11">
    <location>
        <begin position="731"/>
        <end position="753"/>
    </location>
</feature>
<feature type="transmembrane region" description="Helical" evidence="11">
    <location>
        <begin position="839"/>
        <end position="857"/>
    </location>
</feature>
<evidence type="ECO:0000256" key="1">
    <source>
        <dbReference type="ARBA" id="ARBA00004651"/>
    </source>
</evidence>
<evidence type="ECO:0000259" key="12">
    <source>
        <dbReference type="SMART" id="SM00831"/>
    </source>
</evidence>
<dbReference type="PANTHER" id="PTHR43294:SF21">
    <property type="entry name" value="CATION TRANSPORTING ATPASE"/>
    <property type="match status" value="1"/>
</dbReference>
<dbReference type="SFLD" id="SFLDG00002">
    <property type="entry name" value="C1.7:_P-type_atpase_like"/>
    <property type="match status" value="1"/>
</dbReference>
<protein>
    <submittedName>
        <fullName evidence="13">Cation-transporting P-type ATPase</fullName>
    </submittedName>
</protein>
<dbReference type="InterPro" id="IPR050510">
    <property type="entry name" value="Cation_transp_ATPase_P-type"/>
</dbReference>
<evidence type="ECO:0000256" key="7">
    <source>
        <dbReference type="ARBA" id="ARBA00022967"/>
    </source>
</evidence>
<dbReference type="SUPFAM" id="SSF56784">
    <property type="entry name" value="HAD-like"/>
    <property type="match status" value="1"/>
</dbReference>
<dbReference type="SMART" id="SM00831">
    <property type="entry name" value="Cation_ATPase_N"/>
    <property type="match status" value="1"/>
</dbReference>
<comment type="subcellular location">
    <subcellularLocation>
        <location evidence="1">Cell membrane</location>
        <topology evidence="1">Multi-pass membrane protein</topology>
    </subcellularLocation>
</comment>
<evidence type="ECO:0000256" key="10">
    <source>
        <dbReference type="ARBA" id="ARBA00049360"/>
    </source>
</evidence>
<dbReference type="InterPro" id="IPR059000">
    <property type="entry name" value="ATPase_P-type_domA"/>
</dbReference>
<dbReference type="Gene3D" id="1.20.1110.10">
    <property type="entry name" value="Calcium-transporting ATPase, transmembrane domain"/>
    <property type="match status" value="1"/>
</dbReference>
<evidence type="ECO:0000256" key="6">
    <source>
        <dbReference type="ARBA" id="ARBA00022840"/>
    </source>
</evidence>
<dbReference type="InterPro" id="IPR004014">
    <property type="entry name" value="ATPase_P-typ_cation-transptr_N"/>
</dbReference>
<evidence type="ECO:0000256" key="4">
    <source>
        <dbReference type="ARBA" id="ARBA00022692"/>
    </source>
</evidence>
<dbReference type="InterPro" id="IPR023299">
    <property type="entry name" value="ATPase_P-typ_cyto_dom_N"/>
</dbReference>
<feature type="transmembrane region" description="Helical" evidence="11">
    <location>
        <begin position="67"/>
        <end position="87"/>
    </location>
</feature>
<evidence type="ECO:0000256" key="3">
    <source>
        <dbReference type="ARBA" id="ARBA00022475"/>
    </source>
</evidence>
<dbReference type="Pfam" id="PF00690">
    <property type="entry name" value="Cation_ATPase_N"/>
    <property type="match status" value="1"/>
</dbReference>
<dbReference type="SFLD" id="SFLDS00003">
    <property type="entry name" value="Haloacid_Dehalogenase"/>
    <property type="match status" value="1"/>
</dbReference>
<feature type="transmembrane region" description="Helical" evidence="11">
    <location>
        <begin position="765"/>
        <end position="785"/>
    </location>
</feature>
<organism evidence="13 14">
    <name type="scientific">Pseudonocardia bannensis</name>
    <dbReference type="NCBI Taxonomy" id="630973"/>
    <lineage>
        <taxon>Bacteria</taxon>
        <taxon>Bacillati</taxon>
        <taxon>Actinomycetota</taxon>
        <taxon>Actinomycetes</taxon>
        <taxon>Pseudonocardiales</taxon>
        <taxon>Pseudonocardiaceae</taxon>
        <taxon>Pseudonocardia</taxon>
    </lineage>
</organism>
<keyword evidence="4 11" id="KW-0812">Transmembrane</keyword>
<keyword evidence="5" id="KW-0547">Nucleotide-binding</keyword>
<dbReference type="SFLD" id="SFLDF00027">
    <property type="entry name" value="p-type_atpase"/>
    <property type="match status" value="1"/>
</dbReference>
<evidence type="ECO:0000256" key="8">
    <source>
        <dbReference type="ARBA" id="ARBA00022989"/>
    </source>
</evidence>
<keyword evidence="3" id="KW-1003">Cell membrane</keyword>
<accession>A0A848DES2</accession>
<evidence type="ECO:0000256" key="11">
    <source>
        <dbReference type="SAM" id="Phobius"/>
    </source>
</evidence>
<dbReference type="Gene3D" id="2.70.150.10">
    <property type="entry name" value="Calcium-transporting ATPase, cytoplasmic transduction domain A"/>
    <property type="match status" value="1"/>
</dbReference>
<dbReference type="InterPro" id="IPR018303">
    <property type="entry name" value="ATPase_P-typ_P_site"/>
</dbReference>
<dbReference type="Pfam" id="PF00689">
    <property type="entry name" value="Cation_ATPase_C"/>
    <property type="match status" value="1"/>
</dbReference>
<evidence type="ECO:0000313" key="13">
    <source>
        <dbReference type="EMBL" id="NMH91097.1"/>
    </source>
</evidence>
<dbReference type="GO" id="GO:0016887">
    <property type="term" value="F:ATP hydrolysis activity"/>
    <property type="evidence" value="ECO:0007669"/>
    <property type="project" value="InterPro"/>
</dbReference>
<dbReference type="InterPro" id="IPR001757">
    <property type="entry name" value="P_typ_ATPase"/>
</dbReference>
<dbReference type="SUPFAM" id="SSF81660">
    <property type="entry name" value="Metal cation-transporting ATPase, ATP-binding domain N"/>
    <property type="match status" value="1"/>
</dbReference>
<feature type="domain" description="Cation-transporting P-type ATPase N-terminal" evidence="12">
    <location>
        <begin position="2"/>
        <end position="64"/>
    </location>
</feature>
<dbReference type="Gene3D" id="3.40.1110.10">
    <property type="entry name" value="Calcium-transporting ATPase, cytoplasmic domain N"/>
    <property type="match status" value="1"/>
</dbReference>
<evidence type="ECO:0000256" key="5">
    <source>
        <dbReference type="ARBA" id="ARBA00022741"/>
    </source>
</evidence>
<dbReference type="Pfam" id="PF00122">
    <property type="entry name" value="E1-E2_ATPase"/>
    <property type="match status" value="1"/>
</dbReference>
<reference evidence="13 14" key="1">
    <citation type="submission" date="2020-04" db="EMBL/GenBank/DDBJ databases">
        <authorList>
            <person name="Klaysubun C."/>
            <person name="Duangmal K."/>
            <person name="Lipun K."/>
        </authorList>
    </citation>
    <scope>NUCLEOTIDE SEQUENCE [LARGE SCALE GENOMIC DNA]</scope>
    <source>
        <strain evidence="13 14">DSM 45300</strain>
    </source>
</reference>
<dbReference type="AlphaFoldDB" id="A0A848DES2"/>
<dbReference type="InterPro" id="IPR036412">
    <property type="entry name" value="HAD-like_sf"/>
</dbReference>
<dbReference type="GO" id="GO:0005524">
    <property type="term" value="F:ATP binding"/>
    <property type="evidence" value="ECO:0007669"/>
    <property type="project" value="UniProtKB-KW"/>
</dbReference>
<feature type="transmembrane region" description="Helical" evidence="11">
    <location>
        <begin position="39"/>
        <end position="61"/>
    </location>
</feature>
<dbReference type="InterPro" id="IPR044492">
    <property type="entry name" value="P_typ_ATPase_HD_dom"/>
</dbReference>
<keyword evidence="6" id="KW-0067">ATP-binding</keyword>
<dbReference type="EMBL" id="JAAXKZ010000012">
    <property type="protein sequence ID" value="NMH91097.1"/>
    <property type="molecule type" value="Genomic_DNA"/>
</dbReference>
<dbReference type="Gene3D" id="3.40.50.1000">
    <property type="entry name" value="HAD superfamily/HAD-like"/>
    <property type="match status" value="1"/>
</dbReference>
<dbReference type="SUPFAM" id="SSF81665">
    <property type="entry name" value="Calcium ATPase, transmembrane domain M"/>
    <property type="match status" value="1"/>
</dbReference>
<comment type="caution">
    <text evidence="13">The sequence shown here is derived from an EMBL/GenBank/DDBJ whole genome shotgun (WGS) entry which is preliminary data.</text>
</comment>
<feature type="transmembrane region" description="Helical" evidence="11">
    <location>
        <begin position="246"/>
        <end position="270"/>
    </location>
</feature>
<dbReference type="InterPro" id="IPR023298">
    <property type="entry name" value="ATPase_P-typ_TM_dom_sf"/>
</dbReference>
<dbReference type="PROSITE" id="PS00154">
    <property type="entry name" value="ATPASE_E1_E2"/>
    <property type="match status" value="1"/>
</dbReference>
<name>A0A848DES2_9PSEU</name>
<comment type="similarity">
    <text evidence="2">Belongs to the cation transport ATPase (P-type) (TC 3.A.3) family. Type IIA subfamily.</text>
</comment>
<dbReference type="RefSeq" id="WP_169410802.1">
    <property type="nucleotide sequence ID" value="NZ_JAAXKZ010000012.1"/>
</dbReference>